<dbReference type="Proteomes" id="UP000297777">
    <property type="component" value="Unassembled WGS sequence"/>
</dbReference>
<evidence type="ECO:0000313" key="1">
    <source>
        <dbReference type="EMBL" id="TGO17253.1"/>
    </source>
</evidence>
<reference evidence="1 2" key="1">
    <citation type="submission" date="2017-12" db="EMBL/GenBank/DDBJ databases">
        <title>Comparative genomics of Botrytis spp.</title>
        <authorList>
            <person name="Valero-Jimenez C.A."/>
            <person name="Tapia P."/>
            <person name="Veloso J."/>
            <person name="Silva-Moreno E."/>
            <person name="Staats M."/>
            <person name="Valdes J.H."/>
            <person name="Van Kan J.A.L."/>
        </authorList>
    </citation>
    <scope>NUCLEOTIDE SEQUENCE [LARGE SCALE GENOMIC DNA]</scope>
    <source>
        <strain evidence="1 2">Bt9001</strain>
    </source>
</reference>
<name>A0A4Z1F389_9HELO</name>
<protein>
    <submittedName>
        <fullName evidence="1">Uncharacterized protein</fullName>
    </submittedName>
</protein>
<accession>A0A4Z1F389</accession>
<comment type="caution">
    <text evidence="1">The sequence shown here is derived from an EMBL/GenBank/DDBJ whole genome shotgun (WGS) entry which is preliminary data.</text>
</comment>
<gene>
    <name evidence="1" type="ORF">BTUL_0019g00430</name>
</gene>
<dbReference type="EMBL" id="PQXH01000019">
    <property type="protein sequence ID" value="TGO17253.1"/>
    <property type="molecule type" value="Genomic_DNA"/>
</dbReference>
<keyword evidence="2" id="KW-1185">Reference proteome</keyword>
<proteinExistence type="predicted"/>
<organism evidence="1 2">
    <name type="scientific">Botrytis tulipae</name>
    <dbReference type="NCBI Taxonomy" id="87230"/>
    <lineage>
        <taxon>Eukaryota</taxon>
        <taxon>Fungi</taxon>
        <taxon>Dikarya</taxon>
        <taxon>Ascomycota</taxon>
        <taxon>Pezizomycotina</taxon>
        <taxon>Leotiomycetes</taxon>
        <taxon>Helotiales</taxon>
        <taxon>Sclerotiniaceae</taxon>
        <taxon>Botrytis</taxon>
    </lineage>
</organism>
<dbReference type="OrthoDB" id="10358738at2759"/>
<sequence length="74" mass="8114">MAPTLDNAHCHVEVEELFIICILATTVPSFSAEEASHNIRVLLKIVKCGVLAQQSVPPKLLKVTNTSFMVDTSY</sequence>
<evidence type="ECO:0000313" key="2">
    <source>
        <dbReference type="Proteomes" id="UP000297777"/>
    </source>
</evidence>
<dbReference type="AlphaFoldDB" id="A0A4Z1F389"/>